<protein>
    <submittedName>
        <fullName evidence="7">RNA polymerase sigma-70 factor (ECF subfamily)</fullName>
    </submittedName>
</protein>
<dbReference type="EMBL" id="JAVDQT010000006">
    <property type="protein sequence ID" value="MDR6433714.1"/>
    <property type="molecule type" value="Genomic_DNA"/>
</dbReference>
<reference evidence="7 8" key="1">
    <citation type="submission" date="2023-07" db="EMBL/GenBank/DDBJ databases">
        <title>Sorghum-associated microbial communities from plants grown in Nebraska, USA.</title>
        <authorList>
            <person name="Schachtman D."/>
        </authorList>
    </citation>
    <scope>NUCLEOTIDE SEQUENCE [LARGE SCALE GENOMIC DNA]</scope>
    <source>
        <strain evidence="7 8">DS1730</strain>
    </source>
</reference>
<dbReference type="PANTHER" id="PTHR43133:SF63">
    <property type="entry name" value="RNA POLYMERASE SIGMA FACTOR FECI-RELATED"/>
    <property type="match status" value="1"/>
</dbReference>
<dbReference type="InterPro" id="IPR014284">
    <property type="entry name" value="RNA_pol_sigma-70_dom"/>
</dbReference>
<feature type="domain" description="RNA polymerase sigma-70 region 2" evidence="5">
    <location>
        <begin position="11"/>
        <end position="74"/>
    </location>
</feature>
<accession>A0ABU1MCF3</accession>
<keyword evidence="2" id="KW-0805">Transcription regulation</keyword>
<dbReference type="NCBIfam" id="TIGR02937">
    <property type="entry name" value="sigma70-ECF"/>
    <property type="match status" value="1"/>
</dbReference>
<comment type="caution">
    <text evidence="7">The sequence shown here is derived from an EMBL/GenBank/DDBJ whole genome shotgun (WGS) entry which is preliminary data.</text>
</comment>
<comment type="similarity">
    <text evidence="1">Belongs to the sigma-70 factor family. ECF subfamily.</text>
</comment>
<dbReference type="InterPro" id="IPR036388">
    <property type="entry name" value="WH-like_DNA-bd_sf"/>
</dbReference>
<dbReference type="Gene3D" id="1.10.10.10">
    <property type="entry name" value="Winged helix-like DNA-binding domain superfamily/Winged helix DNA-binding domain"/>
    <property type="match status" value="1"/>
</dbReference>
<dbReference type="RefSeq" id="WP_310014725.1">
    <property type="nucleotide sequence ID" value="NZ_JAVDQT010000006.1"/>
</dbReference>
<evidence type="ECO:0000256" key="3">
    <source>
        <dbReference type="ARBA" id="ARBA00023082"/>
    </source>
</evidence>
<dbReference type="InterPro" id="IPR013249">
    <property type="entry name" value="RNA_pol_sigma70_r4_t2"/>
</dbReference>
<name>A0ABU1MCF3_9HYPH</name>
<dbReference type="Pfam" id="PF04542">
    <property type="entry name" value="Sigma70_r2"/>
    <property type="match status" value="1"/>
</dbReference>
<feature type="domain" description="RNA polymerase sigma factor 70 region 4 type 2" evidence="6">
    <location>
        <begin position="109"/>
        <end position="160"/>
    </location>
</feature>
<dbReference type="InterPro" id="IPR039425">
    <property type="entry name" value="RNA_pol_sigma-70-like"/>
</dbReference>
<dbReference type="Pfam" id="PF08281">
    <property type="entry name" value="Sigma70_r4_2"/>
    <property type="match status" value="1"/>
</dbReference>
<evidence type="ECO:0000256" key="1">
    <source>
        <dbReference type="ARBA" id="ARBA00010641"/>
    </source>
</evidence>
<sequence>MDYTDRNLRTYLDHRRELVDYATTIVGDRAQGEDVVQEAFLRLNAATFDRHLEEPVGYLRRIIRNLAIDLTRRAVNDRRRHDNTTDFEAVAEDRPSQEDVIAHRDELRVVMDAMAELPERTRVALEMHRFEGFKLKEIAAHLGVSVALAHALIYEGLDHCRKRLIDRN</sequence>
<evidence type="ECO:0000259" key="6">
    <source>
        <dbReference type="Pfam" id="PF08281"/>
    </source>
</evidence>
<dbReference type="SUPFAM" id="SSF88659">
    <property type="entry name" value="Sigma3 and sigma4 domains of RNA polymerase sigma factors"/>
    <property type="match status" value="1"/>
</dbReference>
<evidence type="ECO:0000313" key="8">
    <source>
        <dbReference type="Proteomes" id="UP001184614"/>
    </source>
</evidence>
<evidence type="ECO:0000256" key="4">
    <source>
        <dbReference type="ARBA" id="ARBA00023163"/>
    </source>
</evidence>
<dbReference type="PANTHER" id="PTHR43133">
    <property type="entry name" value="RNA POLYMERASE ECF-TYPE SIGMA FACTO"/>
    <property type="match status" value="1"/>
</dbReference>
<dbReference type="InterPro" id="IPR007627">
    <property type="entry name" value="RNA_pol_sigma70_r2"/>
</dbReference>
<gene>
    <name evidence="7" type="ORF">J2782_003460</name>
</gene>
<evidence type="ECO:0000313" key="7">
    <source>
        <dbReference type="EMBL" id="MDR6433714.1"/>
    </source>
</evidence>
<dbReference type="InterPro" id="IPR013324">
    <property type="entry name" value="RNA_pol_sigma_r3/r4-like"/>
</dbReference>
<dbReference type="SUPFAM" id="SSF88946">
    <property type="entry name" value="Sigma2 domain of RNA polymerase sigma factors"/>
    <property type="match status" value="1"/>
</dbReference>
<evidence type="ECO:0000256" key="2">
    <source>
        <dbReference type="ARBA" id="ARBA00023015"/>
    </source>
</evidence>
<dbReference type="InterPro" id="IPR013325">
    <property type="entry name" value="RNA_pol_sigma_r2"/>
</dbReference>
<dbReference type="Gene3D" id="1.10.1740.10">
    <property type="match status" value="1"/>
</dbReference>
<organism evidence="7 8">
    <name type="scientific">Brucella pseudogrignonensis</name>
    <dbReference type="NCBI Taxonomy" id="419475"/>
    <lineage>
        <taxon>Bacteria</taxon>
        <taxon>Pseudomonadati</taxon>
        <taxon>Pseudomonadota</taxon>
        <taxon>Alphaproteobacteria</taxon>
        <taxon>Hyphomicrobiales</taxon>
        <taxon>Brucellaceae</taxon>
        <taxon>Brucella/Ochrobactrum group</taxon>
        <taxon>Brucella</taxon>
    </lineage>
</organism>
<proteinExistence type="inferred from homology"/>
<evidence type="ECO:0000259" key="5">
    <source>
        <dbReference type="Pfam" id="PF04542"/>
    </source>
</evidence>
<keyword evidence="4" id="KW-0804">Transcription</keyword>
<dbReference type="Proteomes" id="UP001184614">
    <property type="component" value="Unassembled WGS sequence"/>
</dbReference>
<keyword evidence="8" id="KW-1185">Reference proteome</keyword>
<keyword evidence="3" id="KW-0731">Sigma factor</keyword>